<dbReference type="RefSeq" id="WP_076725033.1">
    <property type="nucleotide sequence ID" value="NZ_JABWTC010000014.1"/>
</dbReference>
<evidence type="ECO:0000313" key="6">
    <source>
        <dbReference type="Proteomes" id="UP000189339"/>
    </source>
</evidence>
<dbReference type="GO" id="GO:0003860">
    <property type="term" value="F:3-hydroxyisobutyryl-CoA hydrolase activity"/>
    <property type="evidence" value="ECO:0007669"/>
    <property type="project" value="UniProtKB-EC"/>
</dbReference>
<feature type="domain" description="Enoyl-CoA hydratase/isomerase" evidence="4">
    <location>
        <begin position="16"/>
        <end position="352"/>
    </location>
</feature>
<dbReference type="Gene3D" id="3.90.226.10">
    <property type="entry name" value="2-enoyl-CoA Hydratase, Chain A, domain 1"/>
    <property type="match status" value="1"/>
</dbReference>
<proteinExistence type="predicted"/>
<dbReference type="STRING" id="135739.BTO32_12985"/>
<dbReference type="AlphaFoldDB" id="A0A1V2DSI2"/>
<keyword evidence="3" id="KW-0378">Hydrolase</keyword>
<protein>
    <recommendedName>
        <fullName evidence="2">3-hydroxyisobutyryl-CoA hydrolase</fullName>
        <ecNumber evidence="2">3.1.2.4</ecNumber>
    </recommendedName>
</protein>
<evidence type="ECO:0000259" key="4">
    <source>
        <dbReference type="Pfam" id="PF16113"/>
    </source>
</evidence>
<dbReference type="InterPro" id="IPR032259">
    <property type="entry name" value="HIBYL-CoA-H"/>
</dbReference>
<sequence>MSVEVQEIPCREGHLGLLTLNAPDTLNALTEPMVEQAQAALDRWATDRRICLVLLQGAGDRAFCAGGNIRQLYQGLACGDTDAAARFFTREYRLDYSLHRYPKPVLGIGHGIVMGGGLGLLSACRYRLITPDVTLAMPEIAIGLFPDVGASWFLNRLPGRLGLFMGLTGARLNVSDALRVGLADLALLPEDRPALLDALREQRWTGDAAADDNRLFRLLNQMHAPDYRALPDSHLERHEQAIARLSAGTELPEIVEHLLASAPDSDWWQDCIDTLRAGCPVTAWLVWSQLKKAQQMSLKAIFRMELAMALTCCRRPDLPEGIRARLIDRDQTPVWSYASVAEVPTEVVAAHFVPEWDDQTDPMRLQDLG</sequence>
<name>A0A1V2DSI2_9GAMM</name>
<accession>A0A1V2DSI2</accession>
<gene>
    <name evidence="5" type="ORF">BTO32_12985</name>
</gene>
<dbReference type="InterPro" id="IPR029045">
    <property type="entry name" value="ClpP/crotonase-like_dom_sf"/>
</dbReference>
<dbReference type="EC" id="3.1.2.4" evidence="2"/>
<dbReference type="EMBL" id="MSCW01000007">
    <property type="protein sequence ID" value="ONF43567.1"/>
    <property type="molecule type" value="Genomic_DNA"/>
</dbReference>
<comment type="caution">
    <text evidence="5">The sequence shown here is derived from an EMBL/GenBank/DDBJ whole genome shotgun (WGS) entry which is preliminary data.</text>
</comment>
<reference evidence="5 6" key="1">
    <citation type="submission" date="2016-12" db="EMBL/GenBank/DDBJ databases">
        <title>Marinobacter lutaoensis whole genome sequencing.</title>
        <authorList>
            <person name="Verma A."/>
            <person name="Krishnamurthi S."/>
        </authorList>
    </citation>
    <scope>NUCLEOTIDE SEQUENCE [LARGE SCALE GENOMIC DNA]</scope>
    <source>
        <strain evidence="5 6">T5054</strain>
    </source>
</reference>
<dbReference type="NCBIfam" id="NF004127">
    <property type="entry name" value="PRK05617.1"/>
    <property type="match status" value="1"/>
</dbReference>
<dbReference type="SUPFAM" id="SSF52096">
    <property type="entry name" value="ClpP/crotonase"/>
    <property type="match status" value="1"/>
</dbReference>
<dbReference type="PANTHER" id="PTHR43176:SF3">
    <property type="entry name" value="3-HYDROXYISOBUTYRYL-COA HYDROLASE, MITOCHONDRIAL"/>
    <property type="match status" value="1"/>
</dbReference>
<dbReference type="InterPro" id="IPR045004">
    <property type="entry name" value="ECH_dom"/>
</dbReference>
<evidence type="ECO:0000256" key="2">
    <source>
        <dbReference type="ARBA" id="ARBA00011915"/>
    </source>
</evidence>
<dbReference type="OrthoDB" id="9790967at2"/>
<evidence type="ECO:0000256" key="1">
    <source>
        <dbReference type="ARBA" id="ARBA00001709"/>
    </source>
</evidence>
<keyword evidence="6" id="KW-1185">Reference proteome</keyword>
<dbReference type="Pfam" id="PF16113">
    <property type="entry name" value="ECH_2"/>
    <property type="match status" value="1"/>
</dbReference>
<organism evidence="5 6">
    <name type="scientific">Marinobacter lutaoensis</name>
    <dbReference type="NCBI Taxonomy" id="135739"/>
    <lineage>
        <taxon>Bacteria</taxon>
        <taxon>Pseudomonadati</taxon>
        <taxon>Pseudomonadota</taxon>
        <taxon>Gammaproteobacteria</taxon>
        <taxon>Pseudomonadales</taxon>
        <taxon>Marinobacteraceae</taxon>
        <taxon>Marinobacter</taxon>
    </lineage>
</organism>
<dbReference type="Proteomes" id="UP000189339">
    <property type="component" value="Unassembled WGS sequence"/>
</dbReference>
<dbReference type="GO" id="GO:0006574">
    <property type="term" value="P:L-valine catabolic process"/>
    <property type="evidence" value="ECO:0007669"/>
    <property type="project" value="TreeGrafter"/>
</dbReference>
<dbReference type="PANTHER" id="PTHR43176">
    <property type="entry name" value="3-HYDROXYISOBUTYRYL-COA HYDROLASE-RELATED"/>
    <property type="match status" value="1"/>
</dbReference>
<evidence type="ECO:0000256" key="3">
    <source>
        <dbReference type="ARBA" id="ARBA00022801"/>
    </source>
</evidence>
<evidence type="ECO:0000313" key="5">
    <source>
        <dbReference type="EMBL" id="ONF43567.1"/>
    </source>
</evidence>
<dbReference type="GO" id="GO:0005829">
    <property type="term" value="C:cytosol"/>
    <property type="evidence" value="ECO:0007669"/>
    <property type="project" value="TreeGrafter"/>
</dbReference>
<comment type="catalytic activity">
    <reaction evidence="1">
        <text>3-hydroxy-2-methylpropanoyl-CoA + H2O = 3-hydroxy-2-methylpropanoate + CoA + H(+)</text>
        <dbReference type="Rhea" id="RHEA:20888"/>
        <dbReference type="ChEBI" id="CHEBI:11805"/>
        <dbReference type="ChEBI" id="CHEBI:15377"/>
        <dbReference type="ChEBI" id="CHEBI:15378"/>
        <dbReference type="ChEBI" id="CHEBI:57287"/>
        <dbReference type="ChEBI" id="CHEBI:57340"/>
        <dbReference type="EC" id="3.1.2.4"/>
    </reaction>
</comment>
<dbReference type="CDD" id="cd06558">
    <property type="entry name" value="crotonase-like"/>
    <property type="match status" value="1"/>
</dbReference>